<evidence type="ECO:0008006" key="3">
    <source>
        <dbReference type="Google" id="ProtNLM"/>
    </source>
</evidence>
<proteinExistence type="predicted"/>
<gene>
    <name evidence="1" type="ORF">HXN26_00960</name>
</gene>
<evidence type="ECO:0000313" key="1">
    <source>
        <dbReference type="EMBL" id="MBF1383419.1"/>
    </source>
</evidence>
<sequence length="186" mass="21120">MNDEIKDLIAALPPHKQLLFGVCCVKRIENNLYKFLESRDEEPAFIAASAITDELFRGCIIDYFPYIGMRFSKEEEAFIESLIPDTDEDGSKEVVFAQNAAIALAYCMRFTKEQNSDFMNYCGLKILETVDVMAFDSKGNESSDLLILHEIAMQKKIIKLIDAMENNFDETDVVALKETIMQYAVG</sequence>
<reference evidence="1" key="1">
    <citation type="submission" date="2020-04" db="EMBL/GenBank/DDBJ databases">
        <title>Deep metagenomics examines the oral microbiome during advanced dental caries in children, revealing novel taxa and co-occurrences with host molecules.</title>
        <authorList>
            <person name="Baker J.L."/>
            <person name="Morton J.T."/>
            <person name="Dinis M."/>
            <person name="Alvarez R."/>
            <person name="Tran N.C."/>
            <person name="Knight R."/>
            <person name="Edlund A."/>
        </authorList>
    </citation>
    <scope>NUCLEOTIDE SEQUENCE</scope>
    <source>
        <strain evidence="1">JCVI_44_bin.5</strain>
    </source>
</reference>
<dbReference type="RefSeq" id="WP_273158219.1">
    <property type="nucleotide sequence ID" value="NZ_JABZSJ010000002.1"/>
</dbReference>
<dbReference type="Proteomes" id="UP000771736">
    <property type="component" value="Unassembled WGS sequence"/>
</dbReference>
<dbReference type="AlphaFoldDB" id="A0A930HKE5"/>
<accession>A0A930HKE5</accession>
<evidence type="ECO:0000313" key="2">
    <source>
        <dbReference type="Proteomes" id="UP000771736"/>
    </source>
</evidence>
<protein>
    <recommendedName>
        <fullName evidence="3">DUF416 family protein</fullName>
    </recommendedName>
</protein>
<dbReference type="EMBL" id="JABZSJ010000002">
    <property type="protein sequence ID" value="MBF1383419.1"/>
    <property type="molecule type" value="Genomic_DNA"/>
</dbReference>
<name>A0A930HKE5_9BACT</name>
<dbReference type="InterPro" id="IPR023381">
    <property type="entry name" value="YP001051499.1-like_dom_sf"/>
</dbReference>
<comment type="caution">
    <text evidence="1">The sequence shown here is derived from an EMBL/GenBank/DDBJ whole genome shotgun (WGS) entry which is preliminary data.</text>
</comment>
<organism evidence="1 2">
    <name type="scientific">Prevotella aurantiaca</name>
    <dbReference type="NCBI Taxonomy" id="596085"/>
    <lineage>
        <taxon>Bacteria</taxon>
        <taxon>Pseudomonadati</taxon>
        <taxon>Bacteroidota</taxon>
        <taxon>Bacteroidia</taxon>
        <taxon>Bacteroidales</taxon>
        <taxon>Prevotellaceae</taxon>
        <taxon>Prevotella</taxon>
    </lineage>
</organism>
<dbReference type="Gene3D" id="1.20.1590.10">
    <property type="entry name" value="YP_001051499.1 domain like"/>
    <property type="match status" value="1"/>
</dbReference>